<dbReference type="Proteomes" id="UP000054911">
    <property type="component" value="Unassembled WGS sequence"/>
</dbReference>
<gene>
    <name evidence="1" type="ORF">AWB80_00164</name>
</gene>
<dbReference type="EMBL" id="FCOE02000001">
    <property type="protein sequence ID" value="SAK40073.1"/>
    <property type="molecule type" value="Genomic_DNA"/>
</dbReference>
<reference evidence="1" key="1">
    <citation type="submission" date="2016-01" db="EMBL/GenBank/DDBJ databases">
        <authorList>
            <person name="Peeters C."/>
        </authorList>
    </citation>
    <scope>NUCLEOTIDE SEQUENCE [LARGE SCALE GENOMIC DNA]</scope>
    <source>
        <strain evidence="1">LMG 29323</strain>
    </source>
</reference>
<evidence type="ECO:0000313" key="1">
    <source>
        <dbReference type="EMBL" id="SAK40073.1"/>
    </source>
</evidence>
<protein>
    <recommendedName>
        <fullName evidence="3">Lipoprotein</fullName>
    </recommendedName>
</protein>
<dbReference type="RefSeq" id="WP_061172745.1">
    <property type="nucleotide sequence ID" value="NZ_FCOE02000001.1"/>
</dbReference>
<dbReference type="OrthoDB" id="9130200at2"/>
<dbReference type="STRING" id="1777141.AWB80_00164"/>
<evidence type="ECO:0008006" key="3">
    <source>
        <dbReference type="Google" id="ProtNLM"/>
    </source>
</evidence>
<dbReference type="PROSITE" id="PS51257">
    <property type="entry name" value="PROKAR_LIPOPROTEIN"/>
    <property type="match status" value="1"/>
</dbReference>
<name>A0A157Z3R9_9BURK</name>
<sequence>MLSIREYLIILVSIALTGCVSVDQKPLPKESIATLTNKRVDYTEYEKPGFTAMTPGKAMFGALGAVVMMSAGNSIVKENGIEDPSLSISRQLMDRLTEKHGMLRAPHQTGLVDTDDVAALSSKHTDTDYLIDVKTINWMFSYLPTQWLSYRVTYSTRMRLIDTAKQEVVAQTLCVARPVDEAHLPSEDDLLSENAKLLKSLLQKAADDCTSVVSKEYLQL</sequence>
<dbReference type="AlphaFoldDB" id="A0A157Z3R9"/>
<comment type="caution">
    <text evidence="1">The sequence shown here is derived from an EMBL/GenBank/DDBJ whole genome shotgun (WGS) entry which is preliminary data.</text>
</comment>
<keyword evidence="2" id="KW-1185">Reference proteome</keyword>
<accession>A0A157Z3R9</accession>
<proteinExistence type="predicted"/>
<organism evidence="1 2">
    <name type="scientific">Caballeronia pedi</name>
    <dbReference type="NCBI Taxonomy" id="1777141"/>
    <lineage>
        <taxon>Bacteria</taxon>
        <taxon>Pseudomonadati</taxon>
        <taxon>Pseudomonadota</taxon>
        <taxon>Betaproteobacteria</taxon>
        <taxon>Burkholderiales</taxon>
        <taxon>Burkholderiaceae</taxon>
        <taxon>Caballeronia</taxon>
    </lineage>
</organism>
<evidence type="ECO:0000313" key="2">
    <source>
        <dbReference type="Proteomes" id="UP000054911"/>
    </source>
</evidence>